<dbReference type="InterPro" id="IPR011050">
    <property type="entry name" value="Pectin_lyase_fold/virulence"/>
</dbReference>
<feature type="compositionally biased region" description="Polar residues" evidence="1">
    <location>
        <begin position="326"/>
        <end position="344"/>
    </location>
</feature>
<dbReference type="SUPFAM" id="SSF51126">
    <property type="entry name" value="Pectin lyase-like"/>
    <property type="match status" value="2"/>
</dbReference>
<reference evidence="3 4" key="1">
    <citation type="journal article" date="2015" name="Genome Announc.">
        <title>Draft Genome Sequence of Cyanobacterium Hassallia byssoidea Strain VB512170, Isolated from Monuments in India.</title>
        <authorList>
            <person name="Singh D."/>
            <person name="Chandrababunaidu M.M."/>
            <person name="Panda A."/>
            <person name="Sen D."/>
            <person name="Bhattacharyya S."/>
            <person name="Adhikary S.P."/>
            <person name="Tripathy S."/>
        </authorList>
    </citation>
    <scope>NUCLEOTIDE SEQUENCE [LARGE SCALE GENOMIC DNA]</scope>
    <source>
        <strain evidence="3 4">VB512170</strain>
    </source>
</reference>
<keyword evidence="4" id="KW-1185">Reference proteome</keyword>
<protein>
    <submittedName>
        <fullName evidence="3">Filamentous hemagglutinin N-terminal domain-containing protein</fullName>
    </submittedName>
</protein>
<dbReference type="AlphaFoldDB" id="A0A846HDJ6"/>
<proteinExistence type="predicted"/>
<comment type="caution">
    <text evidence="3">The sequence shown here is derived from an EMBL/GenBank/DDBJ whole genome shotgun (WGS) entry which is preliminary data.</text>
</comment>
<sequence>MAGNWRHGCWQLGLVVVLGVEAAIASTVKNCVYAQVLPDTTLPVNSTVFSTGNNFTINGGTQAGGNLFHSFSQFSVPTNGSAFFNNAQTIQNIISRVTGSSVSNIDGILRANGTANLFLLNPQGIVFGPNARLNLGGSFVASTASSLNFADGTKFSATTPENAPLLTVSVPIGLQFGENPQRILVQGNGQGLRRMEDPIIDTQNALRVQPNQTLALVGGNVALEGGTLKTAGGQIEIGSIAAPGLVSLIPTSKGFSLNYDNVSSYGDIQLSRAAAVDASGSGGGDIQLRGRQVTLQGGSQIESSTLNTAPGGTLKITASELVEISGSTADNPQDNRRFPSSLSTDNREAGEIPGELTINTRQLIVRNGARVSASTLRAGNGGNINVNASESVQLIGTGISPGGLRSSGLSVQTRGAGNAGNLTINTRRLIIKDGAEASASTFGRGNGGVVSVKAFDSVEVSGTSANGQLRSRLVAGVGNPADILREGSPPPVSATGRGGNLAIATFNLNVTDGAIVAVSSRSTAPNAQGAGNLQVNAKNIRLNNQGAISAETFSGQGGNITLQVEDFLLLRRNSQISATAGTAQQGGNGGNITIDTPFIISAPLENSDITANAFSGQGGKVTINATDIFFLESLSRDELSRQLGRSGTQLDPNRLQTNDITAISQDNPNLNGQVNINTPDIDPSRGLIALPAVVVNSPGLVASNCNAFIGKKGSEFTITGRGGLPLSPDDFLSSDVVWSDTRLSAMTTQRQDLNTSTAKFVARSPVAIAPGGSLTIVPATNWIFNNKGEVTLISQVSDATAEHFTSTSATCLRR</sequence>
<dbReference type="NCBIfam" id="TIGR01901">
    <property type="entry name" value="adhes_NPXG"/>
    <property type="match status" value="1"/>
</dbReference>
<dbReference type="Pfam" id="PF05860">
    <property type="entry name" value="TPS"/>
    <property type="match status" value="1"/>
</dbReference>
<gene>
    <name evidence="3" type="ORF">PI95_024520</name>
</gene>
<evidence type="ECO:0000313" key="3">
    <source>
        <dbReference type="EMBL" id="NEU75637.1"/>
    </source>
</evidence>
<dbReference type="InterPro" id="IPR012334">
    <property type="entry name" value="Pectin_lyas_fold"/>
</dbReference>
<accession>A0A846HDJ6</accession>
<feature type="domain" description="Filamentous haemagglutinin FhaB/tRNA nuclease CdiA-like TPS" evidence="2">
    <location>
        <begin position="38"/>
        <end position="150"/>
    </location>
</feature>
<evidence type="ECO:0000256" key="1">
    <source>
        <dbReference type="SAM" id="MobiDB-lite"/>
    </source>
</evidence>
<feature type="region of interest" description="Disordered" evidence="1">
    <location>
        <begin position="326"/>
        <end position="348"/>
    </location>
</feature>
<evidence type="ECO:0000313" key="4">
    <source>
        <dbReference type="Proteomes" id="UP000031549"/>
    </source>
</evidence>
<dbReference type="InterPro" id="IPR008638">
    <property type="entry name" value="FhaB/CdiA-like_TPS"/>
</dbReference>
<organism evidence="3 4">
    <name type="scientific">Hassallia byssoidea VB512170</name>
    <dbReference type="NCBI Taxonomy" id="1304833"/>
    <lineage>
        <taxon>Bacteria</taxon>
        <taxon>Bacillati</taxon>
        <taxon>Cyanobacteriota</taxon>
        <taxon>Cyanophyceae</taxon>
        <taxon>Nostocales</taxon>
        <taxon>Tolypothrichaceae</taxon>
        <taxon>Hassallia</taxon>
    </lineage>
</organism>
<dbReference type="RefSeq" id="WP_052324612.1">
    <property type="nucleotide sequence ID" value="NZ_JTCM02000076.1"/>
</dbReference>
<evidence type="ECO:0000259" key="2">
    <source>
        <dbReference type="SMART" id="SM00912"/>
    </source>
</evidence>
<dbReference type="Proteomes" id="UP000031549">
    <property type="component" value="Unassembled WGS sequence"/>
</dbReference>
<dbReference type="SMART" id="SM00912">
    <property type="entry name" value="Haemagg_act"/>
    <property type="match status" value="1"/>
</dbReference>
<dbReference type="Gene3D" id="2.160.20.10">
    <property type="entry name" value="Single-stranded right-handed beta-helix, Pectin lyase-like"/>
    <property type="match status" value="2"/>
</dbReference>
<name>A0A846HDJ6_9CYAN</name>
<dbReference type="EMBL" id="JTCM02000076">
    <property type="protein sequence ID" value="NEU75637.1"/>
    <property type="molecule type" value="Genomic_DNA"/>
</dbReference>